<evidence type="ECO:0000259" key="2">
    <source>
        <dbReference type="Pfam" id="PF20237"/>
    </source>
</evidence>
<feature type="domain" description="DUF6594" evidence="2">
    <location>
        <begin position="20"/>
        <end position="279"/>
    </location>
</feature>
<dbReference type="PANTHER" id="PTHR34502">
    <property type="entry name" value="DUF6594 DOMAIN-CONTAINING PROTEIN-RELATED"/>
    <property type="match status" value="1"/>
</dbReference>
<dbReference type="EMBL" id="ML977319">
    <property type="protein sequence ID" value="KAF2117249.1"/>
    <property type="molecule type" value="Genomic_DNA"/>
</dbReference>
<evidence type="ECO:0000256" key="1">
    <source>
        <dbReference type="SAM" id="Phobius"/>
    </source>
</evidence>
<dbReference type="OrthoDB" id="3533814at2759"/>
<gene>
    <name evidence="3" type="ORF">BDV96DRAFT_490560</name>
</gene>
<feature type="transmembrane region" description="Helical" evidence="1">
    <location>
        <begin position="242"/>
        <end position="261"/>
    </location>
</feature>
<feature type="transmembrane region" description="Helical" evidence="1">
    <location>
        <begin position="267"/>
        <end position="286"/>
    </location>
</feature>
<dbReference type="Proteomes" id="UP000799770">
    <property type="component" value="Unassembled WGS sequence"/>
</dbReference>
<evidence type="ECO:0000313" key="3">
    <source>
        <dbReference type="EMBL" id="KAF2117249.1"/>
    </source>
</evidence>
<keyword evidence="4" id="KW-1185">Reference proteome</keyword>
<dbReference type="PANTHER" id="PTHR34502:SF4">
    <property type="entry name" value="DUF6594 DOMAIN-CONTAINING PROTEIN"/>
    <property type="match status" value="1"/>
</dbReference>
<keyword evidence="1" id="KW-1133">Transmembrane helix</keyword>
<dbReference type="AlphaFoldDB" id="A0A6A5ZCK6"/>
<organism evidence="3 4">
    <name type="scientific">Lophiotrema nucula</name>
    <dbReference type="NCBI Taxonomy" id="690887"/>
    <lineage>
        <taxon>Eukaryota</taxon>
        <taxon>Fungi</taxon>
        <taxon>Dikarya</taxon>
        <taxon>Ascomycota</taxon>
        <taxon>Pezizomycotina</taxon>
        <taxon>Dothideomycetes</taxon>
        <taxon>Pleosporomycetidae</taxon>
        <taxon>Pleosporales</taxon>
        <taxon>Lophiotremataceae</taxon>
        <taxon>Lophiotrema</taxon>
    </lineage>
</organism>
<dbReference type="InterPro" id="IPR046529">
    <property type="entry name" value="DUF6594"/>
</dbReference>
<keyword evidence="1" id="KW-0472">Membrane</keyword>
<protein>
    <recommendedName>
        <fullName evidence="2">DUF6594 domain-containing protein</fullName>
    </recommendedName>
</protein>
<accession>A0A6A5ZCK6</accession>
<keyword evidence="1" id="KW-0812">Transmembrane</keyword>
<reference evidence="3" key="1">
    <citation type="journal article" date="2020" name="Stud. Mycol.">
        <title>101 Dothideomycetes genomes: a test case for predicting lifestyles and emergence of pathogens.</title>
        <authorList>
            <person name="Haridas S."/>
            <person name="Albert R."/>
            <person name="Binder M."/>
            <person name="Bloem J."/>
            <person name="Labutti K."/>
            <person name="Salamov A."/>
            <person name="Andreopoulos B."/>
            <person name="Baker S."/>
            <person name="Barry K."/>
            <person name="Bills G."/>
            <person name="Bluhm B."/>
            <person name="Cannon C."/>
            <person name="Castanera R."/>
            <person name="Culley D."/>
            <person name="Daum C."/>
            <person name="Ezra D."/>
            <person name="Gonzalez J."/>
            <person name="Henrissat B."/>
            <person name="Kuo A."/>
            <person name="Liang C."/>
            <person name="Lipzen A."/>
            <person name="Lutzoni F."/>
            <person name="Magnuson J."/>
            <person name="Mondo S."/>
            <person name="Nolan M."/>
            <person name="Ohm R."/>
            <person name="Pangilinan J."/>
            <person name="Park H.-J."/>
            <person name="Ramirez L."/>
            <person name="Alfaro M."/>
            <person name="Sun H."/>
            <person name="Tritt A."/>
            <person name="Yoshinaga Y."/>
            <person name="Zwiers L.-H."/>
            <person name="Turgeon B."/>
            <person name="Goodwin S."/>
            <person name="Spatafora J."/>
            <person name="Crous P."/>
            <person name="Grigoriev I."/>
        </authorList>
    </citation>
    <scope>NUCLEOTIDE SEQUENCE</scope>
    <source>
        <strain evidence="3">CBS 627.86</strain>
    </source>
</reference>
<proteinExistence type="predicted"/>
<feature type="transmembrane region" description="Helical" evidence="1">
    <location>
        <begin position="211"/>
        <end position="235"/>
    </location>
</feature>
<sequence>MPSSLALPDTEIATHPRDGFPDFAAWIAHDPDNESYVFRKFDTLAARNLLNLQSELMVLEEKIQRIDEEMRSRHDVEAKVSLRRWETFQIHAQDPNRPEYTKLKLETELEEKIKKYHEALLLQSQIASLKEPSRRVFNTFRSFFYGSFLDTPKPIVLGRAEQMLKDQKDLVALRPPLDIDLLSRTLRNHWPFPGQSYAGHTEYFHESTVNLVVAIINILVAAVLLIAPITSLYFISRHGVKLGMIAGFTTLFAVSVGLLTSAKKQEIFAASAAYAAVLVVFVSGNLKND</sequence>
<dbReference type="Pfam" id="PF20237">
    <property type="entry name" value="DUF6594"/>
    <property type="match status" value="1"/>
</dbReference>
<name>A0A6A5ZCK6_9PLEO</name>
<evidence type="ECO:0000313" key="4">
    <source>
        <dbReference type="Proteomes" id="UP000799770"/>
    </source>
</evidence>